<reference evidence="1 2" key="1">
    <citation type="submission" date="2016-10" db="EMBL/GenBank/DDBJ databases">
        <authorList>
            <person name="de Groot N.N."/>
        </authorList>
    </citation>
    <scope>NUCLEOTIDE SEQUENCE [LARGE SCALE GENOMIC DNA]</scope>
    <source>
        <strain evidence="1 2">LMG 23650</strain>
    </source>
</reference>
<evidence type="ECO:0000313" key="1">
    <source>
        <dbReference type="EMBL" id="SFH88411.1"/>
    </source>
</evidence>
<dbReference type="AlphaFoldDB" id="A0A1I3DPK7"/>
<evidence type="ECO:0000313" key="2">
    <source>
        <dbReference type="Proteomes" id="UP000199548"/>
    </source>
</evidence>
<sequence length="198" mass="21376">MTAPRSAPTLQLLNRTAQPARARLLCANHMVWDVWVTAMGAVTAPAFVPPWLTLEARVTERRTQVTYLSIAVGARSDSAIVARLEQRNGARYFALDTQEATVAGALQLINRSDCPLDFSARYSGSPYVLTGFVNPGAALQVAYSLLDLVVVQNGCSTQRSLPTPDGAWVITSPPETAGFPALERLDTREVADLASGYR</sequence>
<organism evidence="1 2">
    <name type="scientific">Paraburkholderia megapolitana</name>
    <dbReference type="NCBI Taxonomy" id="420953"/>
    <lineage>
        <taxon>Bacteria</taxon>
        <taxon>Pseudomonadati</taxon>
        <taxon>Pseudomonadota</taxon>
        <taxon>Betaproteobacteria</taxon>
        <taxon>Burkholderiales</taxon>
        <taxon>Burkholderiaceae</taxon>
        <taxon>Paraburkholderia</taxon>
    </lineage>
</organism>
<dbReference type="Proteomes" id="UP000199548">
    <property type="component" value="Unassembled WGS sequence"/>
</dbReference>
<keyword evidence="2" id="KW-1185">Reference proteome</keyword>
<dbReference type="RefSeq" id="WP_091006831.1">
    <property type="nucleotide sequence ID" value="NZ_CP041743.1"/>
</dbReference>
<accession>A0A1I3DPK7</accession>
<gene>
    <name evidence="1" type="ORF">SAMN05192543_101439</name>
</gene>
<protein>
    <submittedName>
        <fullName evidence="1">Uncharacterized protein</fullName>
    </submittedName>
</protein>
<name>A0A1I3DPK7_9BURK</name>
<dbReference type="EMBL" id="FOQU01000001">
    <property type="protein sequence ID" value="SFH88411.1"/>
    <property type="molecule type" value="Genomic_DNA"/>
</dbReference>
<proteinExistence type="predicted"/>
<dbReference type="STRING" id="420953.SAMN05192543_101439"/>